<proteinExistence type="predicted"/>
<dbReference type="AlphaFoldDB" id="X1RRZ2"/>
<evidence type="ECO:0000313" key="1">
    <source>
        <dbReference type="EMBL" id="GAI83477.1"/>
    </source>
</evidence>
<organism evidence="1">
    <name type="scientific">marine sediment metagenome</name>
    <dbReference type="NCBI Taxonomy" id="412755"/>
    <lineage>
        <taxon>unclassified sequences</taxon>
        <taxon>metagenomes</taxon>
        <taxon>ecological metagenomes</taxon>
    </lineage>
</organism>
<dbReference type="EMBL" id="BARW01008349">
    <property type="protein sequence ID" value="GAI83477.1"/>
    <property type="molecule type" value="Genomic_DNA"/>
</dbReference>
<comment type="caution">
    <text evidence="1">The sequence shown here is derived from an EMBL/GenBank/DDBJ whole genome shotgun (WGS) entry which is preliminary data.</text>
</comment>
<accession>X1RRZ2</accession>
<gene>
    <name evidence="1" type="ORF">S12H4_17144</name>
</gene>
<reference evidence="1" key="1">
    <citation type="journal article" date="2014" name="Front. Microbiol.">
        <title>High frequency of phylogenetically diverse reductive dehalogenase-homologous genes in deep subseafloor sedimentary metagenomes.</title>
        <authorList>
            <person name="Kawai M."/>
            <person name="Futagami T."/>
            <person name="Toyoda A."/>
            <person name="Takaki Y."/>
            <person name="Nishi S."/>
            <person name="Hori S."/>
            <person name="Arai W."/>
            <person name="Tsubouchi T."/>
            <person name="Morono Y."/>
            <person name="Uchiyama I."/>
            <person name="Ito T."/>
            <person name="Fujiyama A."/>
            <person name="Inagaki F."/>
            <person name="Takami H."/>
        </authorList>
    </citation>
    <scope>NUCLEOTIDE SEQUENCE</scope>
    <source>
        <strain evidence="1">Expedition CK06-06</strain>
    </source>
</reference>
<name>X1RRZ2_9ZZZZ</name>
<dbReference type="InterPro" id="IPR038071">
    <property type="entry name" value="UROD/MetE-like_sf"/>
</dbReference>
<evidence type="ECO:0008006" key="2">
    <source>
        <dbReference type="Google" id="ProtNLM"/>
    </source>
</evidence>
<dbReference type="SUPFAM" id="SSF51726">
    <property type="entry name" value="UROD/MetE-like"/>
    <property type="match status" value="1"/>
</dbReference>
<dbReference type="Gene3D" id="3.20.20.210">
    <property type="match status" value="1"/>
</dbReference>
<protein>
    <recommendedName>
        <fullName evidence="2">Uroporphyrinogen decarboxylase (URO-D) domain-containing protein</fullName>
    </recommendedName>
</protein>
<sequence>MKSISGTSSLAVYDNPELVESVFKLVGEIQCKVLRWLLNKNRIFAVWYGDDLAYTEGLMISQAILRKHVFCRLEEIASISHNAAMPLIMHSDGDIKLIIDDLVALGLDALHPIEPKAMDIRELKRKYKG</sequence>
<feature type="non-terminal residue" evidence="1">
    <location>
        <position position="129"/>
    </location>
</feature>